<proteinExistence type="predicted"/>
<name>A0A2Z7CXE9_9LAMI</name>
<sequence>MGRVSSRREGQLPLHIGCDFTTLKLISVVIRSSAMGRESAPDQISSDVLVFIEGRRFRDVHFVFRYFCCL</sequence>
<dbReference type="Proteomes" id="UP000250235">
    <property type="component" value="Unassembled WGS sequence"/>
</dbReference>
<keyword evidence="2" id="KW-1185">Reference proteome</keyword>
<dbReference type="AlphaFoldDB" id="A0A2Z7CXE9"/>
<evidence type="ECO:0000313" key="2">
    <source>
        <dbReference type="Proteomes" id="UP000250235"/>
    </source>
</evidence>
<protein>
    <submittedName>
        <fullName evidence="1">Uncharacterized protein</fullName>
    </submittedName>
</protein>
<organism evidence="1 2">
    <name type="scientific">Dorcoceras hygrometricum</name>
    <dbReference type="NCBI Taxonomy" id="472368"/>
    <lineage>
        <taxon>Eukaryota</taxon>
        <taxon>Viridiplantae</taxon>
        <taxon>Streptophyta</taxon>
        <taxon>Embryophyta</taxon>
        <taxon>Tracheophyta</taxon>
        <taxon>Spermatophyta</taxon>
        <taxon>Magnoliopsida</taxon>
        <taxon>eudicotyledons</taxon>
        <taxon>Gunneridae</taxon>
        <taxon>Pentapetalae</taxon>
        <taxon>asterids</taxon>
        <taxon>lamiids</taxon>
        <taxon>Lamiales</taxon>
        <taxon>Gesneriaceae</taxon>
        <taxon>Didymocarpoideae</taxon>
        <taxon>Trichosporeae</taxon>
        <taxon>Loxocarpinae</taxon>
        <taxon>Dorcoceras</taxon>
    </lineage>
</organism>
<dbReference type="EMBL" id="KQ992087">
    <property type="protein sequence ID" value="KZV51015.1"/>
    <property type="molecule type" value="Genomic_DNA"/>
</dbReference>
<gene>
    <name evidence="1" type="ORF">F511_33431</name>
</gene>
<accession>A0A2Z7CXE9</accession>
<reference evidence="1 2" key="1">
    <citation type="journal article" date="2015" name="Proc. Natl. Acad. Sci. U.S.A.">
        <title>The resurrection genome of Boea hygrometrica: A blueprint for survival of dehydration.</title>
        <authorList>
            <person name="Xiao L."/>
            <person name="Yang G."/>
            <person name="Zhang L."/>
            <person name="Yang X."/>
            <person name="Zhao S."/>
            <person name="Ji Z."/>
            <person name="Zhou Q."/>
            <person name="Hu M."/>
            <person name="Wang Y."/>
            <person name="Chen M."/>
            <person name="Xu Y."/>
            <person name="Jin H."/>
            <person name="Xiao X."/>
            <person name="Hu G."/>
            <person name="Bao F."/>
            <person name="Hu Y."/>
            <person name="Wan P."/>
            <person name="Li L."/>
            <person name="Deng X."/>
            <person name="Kuang T."/>
            <person name="Xiang C."/>
            <person name="Zhu J.K."/>
            <person name="Oliver M.J."/>
            <person name="He Y."/>
        </authorList>
    </citation>
    <scope>NUCLEOTIDE SEQUENCE [LARGE SCALE GENOMIC DNA]</scope>
    <source>
        <strain evidence="2">cv. XS01</strain>
    </source>
</reference>
<evidence type="ECO:0000313" key="1">
    <source>
        <dbReference type="EMBL" id="KZV51015.1"/>
    </source>
</evidence>